<dbReference type="CDD" id="cd07133">
    <property type="entry name" value="ALDH_CALDH_CalB"/>
    <property type="match status" value="1"/>
</dbReference>
<dbReference type="PROSITE" id="PS00687">
    <property type="entry name" value="ALDEHYDE_DEHYDR_GLU"/>
    <property type="match status" value="1"/>
</dbReference>
<evidence type="ECO:0000256" key="5">
    <source>
        <dbReference type="PIRSR" id="PIRSR036492-1"/>
    </source>
</evidence>
<dbReference type="Gene3D" id="3.40.605.10">
    <property type="entry name" value="Aldehyde Dehydrogenase, Chain A, domain 1"/>
    <property type="match status" value="1"/>
</dbReference>
<dbReference type="Gene3D" id="3.40.309.10">
    <property type="entry name" value="Aldehyde Dehydrogenase, Chain A, domain 2"/>
    <property type="match status" value="1"/>
</dbReference>
<dbReference type="GO" id="GO:0005737">
    <property type="term" value="C:cytoplasm"/>
    <property type="evidence" value="ECO:0007669"/>
    <property type="project" value="TreeGrafter"/>
</dbReference>
<evidence type="ECO:0000256" key="2">
    <source>
        <dbReference type="ARBA" id="ARBA00023002"/>
    </source>
</evidence>
<dbReference type="GO" id="GO:0006081">
    <property type="term" value="P:aldehyde metabolic process"/>
    <property type="evidence" value="ECO:0007669"/>
    <property type="project" value="InterPro"/>
</dbReference>
<evidence type="ECO:0000256" key="7">
    <source>
        <dbReference type="RuleBase" id="RU003345"/>
    </source>
</evidence>
<dbReference type="FunFam" id="3.40.605.10:FF:000004">
    <property type="entry name" value="Aldehyde dehydrogenase"/>
    <property type="match status" value="1"/>
</dbReference>
<accession>A0A318IY04</accession>
<feature type="domain" description="Aldehyde dehydrogenase" evidence="8">
    <location>
        <begin position="14"/>
        <end position="440"/>
    </location>
</feature>
<organism evidence="9 10">
    <name type="scientific">Undibacterium pigrum</name>
    <dbReference type="NCBI Taxonomy" id="401470"/>
    <lineage>
        <taxon>Bacteria</taxon>
        <taxon>Pseudomonadati</taxon>
        <taxon>Pseudomonadota</taxon>
        <taxon>Betaproteobacteria</taxon>
        <taxon>Burkholderiales</taxon>
        <taxon>Oxalobacteraceae</taxon>
        <taxon>Undibacterium</taxon>
    </lineage>
</organism>
<dbReference type="PROSITE" id="PS00070">
    <property type="entry name" value="ALDEHYDE_DEHYDR_CYS"/>
    <property type="match status" value="1"/>
</dbReference>
<keyword evidence="2 4" id="KW-0560">Oxidoreductase</keyword>
<dbReference type="FunFam" id="3.40.309.10:FF:000003">
    <property type="entry name" value="Aldehyde dehydrogenase"/>
    <property type="match status" value="1"/>
</dbReference>
<dbReference type="InterPro" id="IPR016162">
    <property type="entry name" value="Ald_DH_N"/>
</dbReference>
<dbReference type="RefSeq" id="WP_110256932.1">
    <property type="nucleotide sequence ID" value="NZ_QJKB01000008.1"/>
</dbReference>
<feature type="active site" evidence="5">
    <location>
        <position position="250"/>
    </location>
</feature>
<feature type="active site" evidence="5 6">
    <location>
        <position position="216"/>
    </location>
</feature>
<evidence type="ECO:0000256" key="1">
    <source>
        <dbReference type="ARBA" id="ARBA00009986"/>
    </source>
</evidence>
<sequence>MKQTTIEDLQILLTMQRAAFAQESMPELAVRLDRLNKLLAMAREHALDIAAAISADFGNRSVHETFLLELATLEEKIKYCKKHLPRWMKQKRLSSSPQHLFGKNRVLPQPLGVIGILSPWNYPFDLCMGPALDALAAGNRVMLKPSELCPQLSALLARLVAEYFDPSVLTVVQGDASVAASFSSLPFDHLVFTGSTEVGRIVAQAAAKNLTPVTLELGGKSPAIIDADVDIAIAAKRIAWGKLINAGQTCVAPDYLLVPQEQEARIVATISTAMQGLYPRLADNKDYTSIISTRQWQRLQDLLADAAQRGAKLHVINPAAEQFDPALKKMAPVIVTDVTADMRLMQEEIFGPILPVMTYQRFDEAINYINQRARPLAVYWFGNDNAHREQVLRQTISGGVCINDCLLHVGQPQLAFGGVGPSGQGAYHGEAGFNSFSKLKPIFMQSNWNVMGFAYPPYGKLVAKMLSMFTR</sequence>
<dbReference type="EMBL" id="QJKB01000008">
    <property type="protein sequence ID" value="PXX40185.1"/>
    <property type="molecule type" value="Genomic_DNA"/>
</dbReference>
<protein>
    <recommendedName>
        <fullName evidence="4">Aldehyde dehydrogenase</fullName>
    </recommendedName>
</protein>
<keyword evidence="3" id="KW-0520">NAD</keyword>
<dbReference type="GO" id="GO:0004029">
    <property type="term" value="F:aldehyde dehydrogenase (NAD+) activity"/>
    <property type="evidence" value="ECO:0007669"/>
    <property type="project" value="TreeGrafter"/>
</dbReference>
<evidence type="ECO:0000313" key="10">
    <source>
        <dbReference type="Proteomes" id="UP000247792"/>
    </source>
</evidence>
<dbReference type="PIRSF" id="PIRSF036492">
    <property type="entry name" value="ALDH"/>
    <property type="match status" value="1"/>
</dbReference>
<dbReference type="InterPro" id="IPR015590">
    <property type="entry name" value="Aldehyde_DH_dom"/>
</dbReference>
<dbReference type="InterPro" id="IPR012394">
    <property type="entry name" value="Aldehyde_DH_NAD(P)"/>
</dbReference>
<proteinExistence type="inferred from homology"/>
<dbReference type="OrthoDB" id="6187633at2"/>
<dbReference type="Pfam" id="PF00171">
    <property type="entry name" value="Aldedh"/>
    <property type="match status" value="1"/>
</dbReference>
<evidence type="ECO:0000313" key="9">
    <source>
        <dbReference type="EMBL" id="PXX40185.1"/>
    </source>
</evidence>
<name>A0A318IY04_9BURK</name>
<dbReference type="Proteomes" id="UP000247792">
    <property type="component" value="Unassembled WGS sequence"/>
</dbReference>
<dbReference type="SUPFAM" id="SSF53720">
    <property type="entry name" value="ALDH-like"/>
    <property type="match status" value="1"/>
</dbReference>
<evidence type="ECO:0000259" key="8">
    <source>
        <dbReference type="Pfam" id="PF00171"/>
    </source>
</evidence>
<keyword evidence="10" id="KW-1185">Reference proteome</keyword>
<gene>
    <name evidence="9" type="ORF">DFR42_10818</name>
</gene>
<comment type="caution">
    <text evidence="9">The sequence shown here is derived from an EMBL/GenBank/DDBJ whole genome shotgun (WGS) entry which is preliminary data.</text>
</comment>
<dbReference type="InterPro" id="IPR016161">
    <property type="entry name" value="Ald_DH/histidinol_DH"/>
</dbReference>
<reference evidence="9 10" key="1">
    <citation type="submission" date="2018-05" db="EMBL/GenBank/DDBJ databases">
        <title>Genomic Encyclopedia of Type Strains, Phase IV (KMG-IV): sequencing the most valuable type-strain genomes for metagenomic binning, comparative biology and taxonomic classification.</title>
        <authorList>
            <person name="Goeker M."/>
        </authorList>
    </citation>
    <scope>NUCLEOTIDE SEQUENCE [LARGE SCALE GENOMIC DNA]</scope>
    <source>
        <strain evidence="9 10">DSM 19792</strain>
    </source>
</reference>
<dbReference type="PANTHER" id="PTHR43570">
    <property type="entry name" value="ALDEHYDE DEHYDROGENASE"/>
    <property type="match status" value="1"/>
</dbReference>
<dbReference type="InterPro" id="IPR016160">
    <property type="entry name" value="Ald_DH_CS_CYS"/>
</dbReference>
<evidence type="ECO:0000256" key="4">
    <source>
        <dbReference type="PIRNR" id="PIRNR036492"/>
    </source>
</evidence>
<evidence type="ECO:0000256" key="6">
    <source>
        <dbReference type="PROSITE-ProRule" id="PRU10007"/>
    </source>
</evidence>
<comment type="similarity">
    <text evidence="1 4 7">Belongs to the aldehyde dehydrogenase family.</text>
</comment>
<dbReference type="PANTHER" id="PTHR43570:SF20">
    <property type="entry name" value="ALDEHYDE DEHYDROGENASE ALDX-RELATED"/>
    <property type="match status" value="1"/>
</dbReference>
<dbReference type="AlphaFoldDB" id="A0A318IY04"/>
<dbReference type="InterPro" id="IPR029510">
    <property type="entry name" value="Ald_DH_CS_GLU"/>
</dbReference>
<evidence type="ECO:0000256" key="3">
    <source>
        <dbReference type="ARBA" id="ARBA00023027"/>
    </source>
</evidence>
<dbReference type="InterPro" id="IPR016163">
    <property type="entry name" value="Ald_DH_C"/>
</dbReference>